<accession>A0A7G9TF95</accession>
<dbReference type="GO" id="GO:0003700">
    <property type="term" value="F:DNA-binding transcription factor activity"/>
    <property type="evidence" value="ECO:0007669"/>
    <property type="project" value="InterPro"/>
</dbReference>
<dbReference type="Pfam" id="PF20240">
    <property type="entry name" value="DUF6597"/>
    <property type="match status" value="1"/>
</dbReference>
<evidence type="ECO:0000313" key="5">
    <source>
        <dbReference type="EMBL" id="QNN78770.1"/>
    </source>
</evidence>
<dbReference type="PROSITE" id="PS01124">
    <property type="entry name" value="HTH_ARAC_FAMILY_2"/>
    <property type="match status" value="1"/>
</dbReference>
<dbReference type="PANTHER" id="PTHR46796">
    <property type="entry name" value="HTH-TYPE TRANSCRIPTIONAL ACTIVATOR RHAS-RELATED"/>
    <property type="match status" value="1"/>
</dbReference>
<dbReference type="InterPro" id="IPR046532">
    <property type="entry name" value="DUF6597"/>
</dbReference>
<dbReference type="EMBL" id="CP060731">
    <property type="protein sequence ID" value="QNN78770.1"/>
    <property type="molecule type" value="Genomic_DNA"/>
</dbReference>
<dbReference type="Pfam" id="PF12833">
    <property type="entry name" value="HTH_18"/>
    <property type="match status" value="1"/>
</dbReference>
<evidence type="ECO:0000313" key="6">
    <source>
        <dbReference type="Proteomes" id="UP000515838"/>
    </source>
</evidence>
<evidence type="ECO:0000256" key="1">
    <source>
        <dbReference type="ARBA" id="ARBA00023015"/>
    </source>
</evidence>
<proteinExistence type="predicted"/>
<name>A0A7G9TF95_PSEMX</name>
<organism evidence="5 6">
    <name type="scientific">Pseudoxanthomonas mexicana</name>
    <dbReference type="NCBI Taxonomy" id="128785"/>
    <lineage>
        <taxon>Bacteria</taxon>
        <taxon>Pseudomonadati</taxon>
        <taxon>Pseudomonadota</taxon>
        <taxon>Gammaproteobacteria</taxon>
        <taxon>Lysobacterales</taxon>
        <taxon>Lysobacteraceae</taxon>
        <taxon>Pseudoxanthomonas</taxon>
    </lineage>
</organism>
<evidence type="ECO:0000256" key="2">
    <source>
        <dbReference type="ARBA" id="ARBA00023125"/>
    </source>
</evidence>
<reference evidence="5 6" key="1">
    <citation type="submission" date="2020-08" db="EMBL/GenBank/DDBJ databases">
        <title>Streptomycin Non-resistant strain, P. mexicana.</title>
        <authorList>
            <person name="Ganesh-Kumar S."/>
            <person name="Zhe T."/>
            <person name="Yu Z."/>
            <person name="Min Y."/>
        </authorList>
    </citation>
    <scope>NUCLEOTIDE SEQUENCE [LARGE SCALE GENOMIC DNA]</scope>
    <source>
        <strain evidence="5 6">GTZY2</strain>
    </source>
</reference>
<dbReference type="PANTHER" id="PTHR46796:SF15">
    <property type="entry name" value="BLL1074 PROTEIN"/>
    <property type="match status" value="1"/>
</dbReference>
<feature type="domain" description="HTH araC/xylS-type" evidence="4">
    <location>
        <begin position="134"/>
        <end position="233"/>
    </location>
</feature>
<dbReference type="Proteomes" id="UP000515838">
    <property type="component" value="Chromosome"/>
</dbReference>
<dbReference type="SMART" id="SM00342">
    <property type="entry name" value="HTH_ARAC"/>
    <property type="match status" value="1"/>
</dbReference>
<dbReference type="AlphaFoldDB" id="A0A7G9TF95"/>
<keyword evidence="3" id="KW-0804">Transcription</keyword>
<dbReference type="GO" id="GO:0043565">
    <property type="term" value="F:sequence-specific DNA binding"/>
    <property type="evidence" value="ECO:0007669"/>
    <property type="project" value="InterPro"/>
</dbReference>
<dbReference type="Gene3D" id="1.10.10.60">
    <property type="entry name" value="Homeodomain-like"/>
    <property type="match status" value="1"/>
</dbReference>
<evidence type="ECO:0000256" key="3">
    <source>
        <dbReference type="ARBA" id="ARBA00023163"/>
    </source>
</evidence>
<dbReference type="RefSeq" id="WP_187574087.1">
    <property type="nucleotide sequence ID" value="NZ_CP060731.1"/>
</dbReference>
<keyword evidence="1" id="KW-0805">Transcription regulation</keyword>
<dbReference type="InterPro" id="IPR050204">
    <property type="entry name" value="AraC_XylS_family_regulators"/>
</dbReference>
<protein>
    <submittedName>
        <fullName evidence="5">AraC family transcriptional regulator</fullName>
    </submittedName>
</protein>
<keyword evidence="2" id="KW-0238">DNA-binding</keyword>
<sequence>MSGRYRQHAYAPGRSLLCRWEYVQGAEASPALVLPDACVDLLWDGERLRIAGPDTRAQYARIAPGRRISGLRFAPGTATRWLGVPLHVLADQRVDLRDLGIARLATLADRMTERDADAMVWLADRILLDAPARDAAMQAVHARLSCVQPASVAQLARDLGITERTLLRRCDEAFGYGPKLLARILRLQRFLHRRHDDTTRMEAALDAGYYDAAQLAGDTRRLTGLTPTQLVAQVAR</sequence>
<evidence type="ECO:0000259" key="4">
    <source>
        <dbReference type="PROSITE" id="PS01124"/>
    </source>
</evidence>
<gene>
    <name evidence="5" type="ORF">IAE60_04905</name>
</gene>
<dbReference type="InterPro" id="IPR018060">
    <property type="entry name" value="HTH_AraC"/>
</dbReference>
<dbReference type="GeneID" id="81470294"/>